<dbReference type="RefSeq" id="WP_281044206.1">
    <property type="nucleotide sequence ID" value="NZ_JARYGZ010000001.1"/>
</dbReference>
<organism evidence="1 2">
    <name type="scientific">Sphingomonas oryzagri</name>
    <dbReference type="NCBI Taxonomy" id="3042314"/>
    <lineage>
        <taxon>Bacteria</taxon>
        <taxon>Pseudomonadati</taxon>
        <taxon>Pseudomonadota</taxon>
        <taxon>Alphaproteobacteria</taxon>
        <taxon>Sphingomonadales</taxon>
        <taxon>Sphingomonadaceae</taxon>
        <taxon>Sphingomonas</taxon>
    </lineage>
</organism>
<sequence>MARPIPVRPPVHRLTDADARHYLAAGLLKVCHEHGPSRVGLEIGCDEKTVRRARDEDSTLGLACAFNLLDVDGRALDAIAAAKGFRFVPIEVAETVDAIVAQSATIHKLAAARDPNGPGGVVETDDELIGMEAEVIESIRSLQSIRNRIVAAKARRAAA</sequence>
<name>A0ABT6N0U9_9SPHN</name>
<evidence type="ECO:0000313" key="1">
    <source>
        <dbReference type="EMBL" id="MDH7638934.1"/>
    </source>
</evidence>
<gene>
    <name evidence="1" type="ORF">QGN17_09350</name>
</gene>
<reference evidence="1" key="1">
    <citation type="submission" date="2023-04" db="EMBL/GenBank/DDBJ databases">
        <title>Sphingomonas sp. MAHUQ-71 isolated from rice field.</title>
        <authorList>
            <person name="Huq M.A."/>
        </authorList>
    </citation>
    <scope>NUCLEOTIDE SEQUENCE</scope>
    <source>
        <strain evidence="1">MAHUQ-71</strain>
    </source>
</reference>
<keyword evidence="2" id="KW-1185">Reference proteome</keyword>
<protein>
    <recommendedName>
        <fullName evidence="3">Transcriptional regulator</fullName>
    </recommendedName>
</protein>
<accession>A0ABT6N0U9</accession>
<evidence type="ECO:0000313" key="2">
    <source>
        <dbReference type="Proteomes" id="UP001160625"/>
    </source>
</evidence>
<proteinExistence type="predicted"/>
<evidence type="ECO:0008006" key="3">
    <source>
        <dbReference type="Google" id="ProtNLM"/>
    </source>
</evidence>
<dbReference type="EMBL" id="JARYGZ010000001">
    <property type="protein sequence ID" value="MDH7638934.1"/>
    <property type="molecule type" value="Genomic_DNA"/>
</dbReference>
<comment type="caution">
    <text evidence="1">The sequence shown here is derived from an EMBL/GenBank/DDBJ whole genome shotgun (WGS) entry which is preliminary data.</text>
</comment>
<dbReference type="Proteomes" id="UP001160625">
    <property type="component" value="Unassembled WGS sequence"/>
</dbReference>